<evidence type="ECO:0000313" key="1">
    <source>
        <dbReference type="EMBL" id="GAG99524.1"/>
    </source>
</evidence>
<feature type="non-terminal residue" evidence="1">
    <location>
        <position position="1"/>
    </location>
</feature>
<accession>X1BUU8</accession>
<comment type="caution">
    <text evidence="1">The sequence shown here is derived from an EMBL/GenBank/DDBJ whole genome shotgun (WGS) entry which is preliminary data.</text>
</comment>
<reference evidence="1" key="1">
    <citation type="journal article" date="2014" name="Front. Microbiol.">
        <title>High frequency of phylogenetically diverse reductive dehalogenase-homologous genes in deep subseafloor sedimentary metagenomes.</title>
        <authorList>
            <person name="Kawai M."/>
            <person name="Futagami T."/>
            <person name="Toyoda A."/>
            <person name="Takaki Y."/>
            <person name="Nishi S."/>
            <person name="Hori S."/>
            <person name="Arai W."/>
            <person name="Tsubouchi T."/>
            <person name="Morono Y."/>
            <person name="Uchiyama I."/>
            <person name="Ito T."/>
            <person name="Fujiyama A."/>
            <person name="Inagaki F."/>
            <person name="Takami H."/>
        </authorList>
    </citation>
    <scope>NUCLEOTIDE SEQUENCE</scope>
    <source>
        <strain evidence="1">Expedition CK06-06</strain>
    </source>
</reference>
<name>X1BUU8_9ZZZZ</name>
<gene>
    <name evidence="1" type="ORF">S01H4_39460</name>
</gene>
<dbReference type="AlphaFoldDB" id="X1BUU8"/>
<dbReference type="EMBL" id="BART01021376">
    <property type="protein sequence ID" value="GAG99524.1"/>
    <property type="molecule type" value="Genomic_DNA"/>
</dbReference>
<proteinExistence type="predicted"/>
<protein>
    <recommendedName>
        <fullName evidence="2">AbiEi antitoxin C-terminal domain-containing protein</fullName>
    </recommendedName>
</protein>
<sequence>QPLFHSSMLKIFPESEDYIHVQLSRWVDAGKLIQIRRGWYLIAEPYRPYRVSPAVIANTVVAPSYLSLEWALSFHGLIPEEAPNPTSVTTARAENFRTAGHLFIYRHIKPDYFLGYSKTLHGEQQILIAFPEKALWDKLYLYLRGHSFSREWLKELRLQNLEEFELAKWHDYTLLTSLPSIRRASSVVAEYIEEARQ</sequence>
<evidence type="ECO:0008006" key="2">
    <source>
        <dbReference type="Google" id="ProtNLM"/>
    </source>
</evidence>
<organism evidence="1">
    <name type="scientific">marine sediment metagenome</name>
    <dbReference type="NCBI Taxonomy" id="412755"/>
    <lineage>
        <taxon>unclassified sequences</taxon>
        <taxon>metagenomes</taxon>
        <taxon>ecological metagenomes</taxon>
    </lineage>
</organism>